<feature type="transmembrane region" description="Helical" evidence="1">
    <location>
        <begin position="118"/>
        <end position="144"/>
    </location>
</feature>
<sequence length="145" mass="16224">MDELVARNASGIRSMKESSLPVMVPIQEKDWDTMVDLLESSVNFQPKLYSLVKQQIAEEQMIFQSLVKQIKDSSMNMDSLARQAGKSLERSLNDSLAKGTQLETAIAKAAKRRSWKTWTLIVMVSILSSVLGAALSALLCMHWLH</sequence>
<keyword evidence="3" id="KW-1185">Reference proteome</keyword>
<protein>
    <recommendedName>
        <fullName evidence="4">Mobilization protein</fullName>
    </recommendedName>
</protein>
<gene>
    <name evidence="2" type="ORF">ADH66_17010</name>
</gene>
<accession>A0ABM6L9Y0</accession>
<name>A0ABM6L9Y0_9FIRM</name>
<reference evidence="3" key="1">
    <citation type="submission" date="2017-05" db="EMBL/GenBank/DDBJ databases">
        <title>Improved OligoMM genomes.</title>
        <authorList>
            <person name="Garzetti D."/>
        </authorList>
    </citation>
    <scope>NUCLEOTIDE SEQUENCE [LARGE SCALE GENOMIC DNA]</scope>
    <source>
        <strain evidence="3">KB18</strain>
    </source>
</reference>
<organism evidence="2 3">
    <name type="scientific">Acutalibacter muris</name>
    <dbReference type="NCBI Taxonomy" id="1796620"/>
    <lineage>
        <taxon>Bacteria</taxon>
        <taxon>Bacillati</taxon>
        <taxon>Bacillota</taxon>
        <taxon>Clostridia</taxon>
        <taxon>Eubacteriales</taxon>
        <taxon>Acutalibacteraceae</taxon>
        <taxon>Acutalibacter</taxon>
    </lineage>
</organism>
<evidence type="ECO:0000313" key="2">
    <source>
        <dbReference type="EMBL" id="ASB42209.1"/>
    </source>
</evidence>
<keyword evidence="1" id="KW-0812">Transmembrane</keyword>
<keyword evidence="1" id="KW-1133">Transmembrane helix</keyword>
<keyword evidence="1" id="KW-0472">Membrane</keyword>
<dbReference type="RefSeq" id="WP_088364472.1">
    <property type="nucleotide sequence ID" value="NZ_CP021422.1"/>
</dbReference>
<dbReference type="EMBL" id="CP021422">
    <property type="protein sequence ID" value="ASB42209.1"/>
    <property type="molecule type" value="Genomic_DNA"/>
</dbReference>
<evidence type="ECO:0000313" key="3">
    <source>
        <dbReference type="Proteomes" id="UP000196710"/>
    </source>
</evidence>
<proteinExistence type="predicted"/>
<evidence type="ECO:0000256" key="1">
    <source>
        <dbReference type="SAM" id="Phobius"/>
    </source>
</evidence>
<evidence type="ECO:0008006" key="4">
    <source>
        <dbReference type="Google" id="ProtNLM"/>
    </source>
</evidence>
<dbReference type="Proteomes" id="UP000196710">
    <property type="component" value="Chromosome"/>
</dbReference>